<dbReference type="PANTHER" id="PTHR45707">
    <property type="entry name" value="C2 CALCIUM/LIPID-BINDING PLANT PHOSPHORIBOSYLTRANSFERASE FAMILY PROTEIN"/>
    <property type="match status" value="1"/>
</dbReference>
<dbReference type="Gene3D" id="1.10.510.10">
    <property type="entry name" value="Transferase(Phosphotransferase) domain 1"/>
    <property type="match status" value="1"/>
</dbReference>
<keyword evidence="1" id="KW-0808">Transferase</keyword>
<protein>
    <recommendedName>
        <fullName evidence="11">Protein kinase domain-containing protein</fullName>
    </recommendedName>
</protein>
<proteinExistence type="predicted"/>
<evidence type="ECO:0000313" key="10">
    <source>
        <dbReference type="Proteomes" id="UP001231189"/>
    </source>
</evidence>
<evidence type="ECO:0000259" key="8">
    <source>
        <dbReference type="PROSITE" id="PS50234"/>
    </source>
</evidence>
<evidence type="ECO:0000256" key="6">
    <source>
        <dbReference type="SAM" id="MobiDB-lite"/>
    </source>
</evidence>
<feature type="compositionally biased region" description="Low complexity" evidence="6">
    <location>
        <begin position="7"/>
        <end position="29"/>
    </location>
</feature>
<dbReference type="InterPro" id="IPR002035">
    <property type="entry name" value="VWF_A"/>
</dbReference>
<dbReference type="InterPro" id="IPR017441">
    <property type="entry name" value="Protein_kinase_ATP_BS"/>
</dbReference>
<dbReference type="GO" id="GO:0005524">
    <property type="term" value="F:ATP binding"/>
    <property type="evidence" value="ECO:0007669"/>
    <property type="project" value="UniProtKB-UniRule"/>
</dbReference>
<keyword evidence="4 5" id="KW-0067">ATP-binding</keyword>
<dbReference type="FunFam" id="3.30.200.20:FF:000465">
    <property type="entry name" value="Cysteine-rich receptor-like protein kinase 6"/>
    <property type="match status" value="1"/>
</dbReference>
<evidence type="ECO:0000256" key="1">
    <source>
        <dbReference type="ARBA" id="ARBA00022679"/>
    </source>
</evidence>
<dbReference type="PANTHER" id="PTHR45707:SF76">
    <property type="entry name" value="PROTEIN KINASE DOMAIN-CONTAINING PROTEIN"/>
    <property type="match status" value="1"/>
</dbReference>
<dbReference type="PROSITE" id="PS00107">
    <property type="entry name" value="PROTEIN_KINASE_ATP"/>
    <property type="match status" value="1"/>
</dbReference>
<dbReference type="InterPro" id="IPR000719">
    <property type="entry name" value="Prot_kinase_dom"/>
</dbReference>
<evidence type="ECO:0000256" key="5">
    <source>
        <dbReference type="PROSITE-ProRule" id="PRU10141"/>
    </source>
</evidence>
<dbReference type="Gene3D" id="3.40.50.410">
    <property type="entry name" value="von Willebrand factor, type A domain"/>
    <property type="match status" value="1"/>
</dbReference>
<evidence type="ECO:0000256" key="2">
    <source>
        <dbReference type="ARBA" id="ARBA00022741"/>
    </source>
</evidence>
<keyword evidence="10" id="KW-1185">Reference proteome</keyword>
<dbReference type="Pfam" id="PF00069">
    <property type="entry name" value="Pkinase"/>
    <property type="match status" value="1"/>
</dbReference>
<keyword evidence="3" id="KW-0418">Kinase</keyword>
<name>A0AAD8TBM6_LOLMU</name>
<dbReference type="SMART" id="SM00327">
    <property type="entry name" value="VWA"/>
    <property type="match status" value="1"/>
</dbReference>
<evidence type="ECO:0000313" key="9">
    <source>
        <dbReference type="EMBL" id="KAK1679629.1"/>
    </source>
</evidence>
<evidence type="ECO:0000256" key="3">
    <source>
        <dbReference type="ARBA" id="ARBA00022777"/>
    </source>
</evidence>
<dbReference type="FunFam" id="1.10.510.10:FF:000870">
    <property type="entry name" value="OSJNBa0016N04.16-like protein"/>
    <property type="match status" value="1"/>
</dbReference>
<sequence length="784" mass="88262">MASSTGSDGAQQALAGLQLSGSSSTSNSSRDSDMAIKLEKARSLTIRVLQEITDDFSDERKIGQGAYGKVYVAKLESGQDIAVKMLYNNTPGIDDVQFQREFENLMRLQHHNIVRLVGYCYETQYQPMQYMGKTIFAERTYRALCFEYMHNGSLQKHISDECGGLDWHTRYKIIKGTCEGLKHLHEGFEEPIYHLDLKPDNILLDKNMEPKLADFGLSKLFGDQQTMITQSPIGTIGYLPMEFLHGNIVSSKLDIFSLGVVIIKIIGGHEAYSRSVEMRREEFHDLVHSKWRNRMQKTCRVSRQLEAYCEQVNICTDIALSCMEIDRHKRPHVADIIRQLKDTEDVIEKALSWSASSHSLMQGDLLKVQTFTRSEAIPSADTCTEFPVMVRVTAPAWPPGEQVPRTGVEVVAVLDFNRSVLVQWKLNMIKEAMMTVIETLGPNDRLSVVSFDDNAPCIMKLTFMSDQGKDVARLMVNELTWSNRNNIVAGLREGAEILRGREVEEGDNRLGCILFLSDGNDEAVLTQLDRVGSDFPVHTLGLHIKGERGCGPLVMKCIADKTSGMYSYTFVDSRMFDLRDALKQFITGITSVGVTCVKIALAAHDGVDIVSIESGGHGNEVSSDKQSGEIHIDDIYAGETKNFIVYLTVVEAKKKLLTVGGRYLGFNVSKQLGDMDVFVLRPLSGCSPRKLAIHPEVASELVRRQLEKALSAITEQPYDTYREMHELWRKIKYSYEGCGATRETLSQLDEDLYYLTTTAQFRPYQLSWLSCHKWQRATTKGVMH</sequence>
<evidence type="ECO:0000256" key="4">
    <source>
        <dbReference type="ARBA" id="ARBA00022840"/>
    </source>
</evidence>
<dbReference type="EMBL" id="JAUUTY010000002">
    <property type="protein sequence ID" value="KAK1679629.1"/>
    <property type="molecule type" value="Genomic_DNA"/>
</dbReference>
<dbReference type="Pfam" id="PF13768">
    <property type="entry name" value="VWA_3"/>
    <property type="match status" value="1"/>
</dbReference>
<dbReference type="InterPro" id="IPR011009">
    <property type="entry name" value="Kinase-like_dom_sf"/>
</dbReference>
<evidence type="ECO:0000259" key="7">
    <source>
        <dbReference type="PROSITE" id="PS50011"/>
    </source>
</evidence>
<evidence type="ECO:0008006" key="11">
    <source>
        <dbReference type="Google" id="ProtNLM"/>
    </source>
</evidence>
<dbReference type="PROSITE" id="PS50011">
    <property type="entry name" value="PROTEIN_KINASE_DOM"/>
    <property type="match status" value="1"/>
</dbReference>
<dbReference type="PROSITE" id="PS00108">
    <property type="entry name" value="PROTEIN_KINASE_ST"/>
    <property type="match status" value="1"/>
</dbReference>
<gene>
    <name evidence="9" type="ORF">QYE76_040477</name>
</gene>
<dbReference type="InterPro" id="IPR036465">
    <property type="entry name" value="vWFA_dom_sf"/>
</dbReference>
<dbReference type="Gene3D" id="3.30.200.20">
    <property type="entry name" value="Phosphorylase Kinase, domain 1"/>
    <property type="match status" value="1"/>
</dbReference>
<dbReference type="SUPFAM" id="SSF56112">
    <property type="entry name" value="Protein kinase-like (PK-like)"/>
    <property type="match status" value="1"/>
</dbReference>
<dbReference type="InterPro" id="IPR008271">
    <property type="entry name" value="Ser/Thr_kinase_AS"/>
</dbReference>
<comment type="caution">
    <text evidence="9">The sequence shown here is derived from an EMBL/GenBank/DDBJ whole genome shotgun (WGS) entry which is preliminary data.</text>
</comment>
<feature type="domain" description="VWFA" evidence="8">
    <location>
        <begin position="409"/>
        <end position="586"/>
    </location>
</feature>
<dbReference type="SUPFAM" id="SSF53300">
    <property type="entry name" value="vWA-like"/>
    <property type="match status" value="1"/>
</dbReference>
<reference evidence="9" key="1">
    <citation type="submission" date="2023-07" db="EMBL/GenBank/DDBJ databases">
        <title>A chromosome-level genome assembly of Lolium multiflorum.</title>
        <authorList>
            <person name="Chen Y."/>
            <person name="Copetti D."/>
            <person name="Kolliker R."/>
            <person name="Studer B."/>
        </authorList>
    </citation>
    <scope>NUCLEOTIDE SEQUENCE</scope>
    <source>
        <strain evidence="9">02402/16</strain>
        <tissue evidence="9">Leaf</tissue>
    </source>
</reference>
<dbReference type="PROSITE" id="PS50234">
    <property type="entry name" value="VWFA"/>
    <property type="match status" value="1"/>
</dbReference>
<accession>A0AAD8TBM6</accession>
<dbReference type="AlphaFoldDB" id="A0AAD8TBM6"/>
<dbReference type="Proteomes" id="UP001231189">
    <property type="component" value="Unassembled WGS sequence"/>
</dbReference>
<feature type="domain" description="Protein kinase" evidence="7">
    <location>
        <begin position="56"/>
        <end position="347"/>
    </location>
</feature>
<feature type="binding site" evidence="5">
    <location>
        <position position="84"/>
    </location>
    <ligand>
        <name>ATP</name>
        <dbReference type="ChEBI" id="CHEBI:30616"/>
    </ligand>
</feature>
<dbReference type="GO" id="GO:0004672">
    <property type="term" value="F:protein kinase activity"/>
    <property type="evidence" value="ECO:0007669"/>
    <property type="project" value="InterPro"/>
</dbReference>
<organism evidence="9 10">
    <name type="scientific">Lolium multiflorum</name>
    <name type="common">Italian ryegrass</name>
    <name type="synonym">Lolium perenne subsp. multiflorum</name>
    <dbReference type="NCBI Taxonomy" id="4521"/>
    <lineage>
        <taxon>Eukaryota</taxon>
        <taxon>Viridiplantae</taxon>
        <taxon>Streptophyta</taxon>
        <taxon>Embryophyta</taxon>
        <taxon>Tracheophyta</taxon>
        <taxon>Spermatophyta</taxon>
        <taxon>Magnoliopsida</taxon>
        <taxon>Liliopsida</taxon>
        <taxon>Poales</taxon>
        <taxon>Poaceae</taxon>
        <taxon>BOP clade</taxon>
        <taxon>Pooideae</taxon>
        <taxon>Poodae</taxon>
        <taxon>Poeae</taxon>
        <taxon>Poeae Chloroplast Group 2 (Poeae type)</taxon>
        <taxon>Loliodinae</taxon>
        <taxon>Loliinae</taxon>
        <taxon>Lolium</taxon>
    </lineage>
</organism>
<dbReference type="SMART" id="SM00220">
    <property type="entry name" value="S_TKc"/>
    <property type="match status" value="1"/>
</dbReference>
<keyword evidence="2 5" id="KW-0547">Nucleotide-binding</keyword>
<feature type="region of interest" description="Disordered" evidence="6">
    <location>
        <begin position="1"/>
        <end position="33"/>
    </location>
</feature>